<dbReference type="AlphaFoldDB" id="A0A8R2JLK8"/>
<evidence type="ECO:0000313" key="2">
    <source>
        <dbReference type="EnsemblMetazoa" id="XP_029341672.1"/>
    </source>
</evidence>
<keyword evidence="1" id="KW-0472">Membrane</keyword>
<name>A0A8R2JLK8_ACYPI</name>
<dbReference type="RefSeq" id="XP_029341672.1">
    <property type="nucleotide sequence ID" value="XM_029485812.1"/>
</dbReference>
<keyword evidence="3" id="KW-1185">Reference proteome</keyword>
<protein>
    <submittedName>
        <fullName evidence="2">Uncharacterized protein</fullName>
    </submittedName>
</protein>
<dbReference type="EnsemblMetazoa" id="XM_029485812.1">
    <property type="protein sequence ID" value="XP_029341672.1"/>
    <property type="gene ID" value="LOC100575219"/>
</dbReference>
<reference evidence="3" key="1">
    <citation type="submission" date="2010-06" db="EMBL/GenBank/DDBJ databases">
        <authorList>
            <person name="Jiang H."/>
            <person name="Abraham K."/>
            <person name="Ali S."/>
            <person name="Alsbrooks S.L."/>
            <person name="Anim B.N."/>
            <person name="Anosike U.S."/>
            <person name="Attaway T."/>
            <person name="Bandaranaike D.P."/>
            <person name="Battles P.K."/>
            <person name="Bell S.N."/>
            <person name="Bell A.V."/>
            <person name="Beltran B."/>
            <person name="Bickham C."/>
            <person name="Bustamante Y."/>
            <person name="Caleb T."/>
            <person name="Canada A."/>
            <person name="Cardenas V."/>
            <person name="Carter K."/>
            <person name="Chacko J."/>
            <person name="Chandrabose M.N."/>
            <person name="Chavez D."/>
            <person name="Chavez A."/>
            <person name="Chen L."/>
            <person name="Chu H.-S."/>
            <person name="Claassen K.J."/>
            <person name="Cockrell R."/>
            <person name="Collins M."/>
            <person name="Cooper J.A."/>
            <person name="Cree A."/>
            <person name="Curry S.M."/>
            <person name="Da Y."/>
            <person name="Dao M.D."/>
            <person name="Das B."/>
            <person name="Davila M.-L."/>
            <person name="Davy-Carroll L."/>
            <person name="Denson S."/>
            <person name="Dinh H."/>
            <person name="Ebong V.E."/>
            <person name="Edwards J.R."/>
            <person name="Egan A."/>
            <person name="El-Daye J."/>
            <person name="Escobedo L."/>
            <person name="Fernandez S."/>
            <person name="Fernando P.R."/>
            <person name="Flagg N."/>
            <person name="Forbes L.D."/>
            <person name="Fowler R.G."/>
            <person name="Fu Q."/>
            <person name="Gabisi R.A."/>
            <person name="Ganer J."/>
            <person name="Garbino Pronczuk A."/>
            <person name="Garcia R.M."/>
            <person name="Garner T."/>
            <person name="Garrett T.E."/>
            <person name="Gonzalez D.A."/>
            <person name="Hamid H."/>
            <person name="Hawkins E.S."/>
            <person name="Hirani K."/>
            <person name="Hogues M.E."/>
            <person name="Hollins B."/>
            <person name="Hsiao C.-H."/>
            <person name="Jabil R."/>
            <person name="James M.L."/>
            <person name="Jhangiani S.N."/>
            <person name="Johnson B."/>
            <person name="Johnson Q."/>
            <person name="Joshi V."/>
            <person name="Kalu J.B."/>
            <person name="Kam C."/>
            <person name="Kashfia A."/>
            <person name="Keebler J."/>
            <person name="Kisamo H."/>
            <person name="Kovar C.L."/>
            <person name="Lago L.A."/>
            <person name="Lai C.-Y."/>
            <person name="Laidlaw J."/>
            <person name="Lara F."/>
            <person name="Le T.-K."/>
            <person name="Lee S.L."/>
            <person name="Legall F.H."/>
            <person name="Lemon S.J."/>
            <person name="Lewis L.R."/>
            <person name="Li B."/>
            <person name="Liu Y."/>
            <person name="Liu Y.-S."/>
            <person name="Lopez J."/>
            <person name="Lozado R.J."/>
            <person name="Lu J."/>
            <person name="Madu R.C."/>
            <person name="Maheshwari M."/>
            <person name="Maheshwari R."/>
            <person name="Malloy K."/>
            <person name="Martinez E."/>
            <person name="Mathew T."/>
            <person name="Mercado I.C."/>
            <person name="Mercado C."/>
            <person name="Meyer B."/>
            <person name="Montgomery K."/>
            <person name="Morgan M.B."/>
            <person name="Munidasa M."/>
            <person name="Nazareth L.V."/>
            <person name="Nelson J."/>
            <person name="Ng B.M."/>
            <person name="Nguyen N.B."/>
            <person name="Nguyen P.Q."/>
            <person name="Nguyen T."/>
            <person name="Obregon M."/>
            <person name="Okwuonu G.O."/>
            <person name="Onwere C.G."/>
            <person name="Orozco G."/>
            <person name="Parra A."/>
            <person name="Patel S."/>
            <person name="Patil S."/>
            <person name="Perez A."/>
            <person name="Perez Y."/>
            <person name="Pham C."/>
            <person name="Primus E.L."/>
            <person name="Pu L.-L."/>
            <person name="Puazo M."/>
            <person name="Qin X."/>
            <person name="Quiroz J.B."/>
            <person name="Reese J."/>
            <person name="Richards S."/>
            <person name="Rives C.M."/>
            <person name="Robberts R."/>
            <person name="Ruiz S.J."/>
            <person name="Ruiz M.J."/>
            <person name="Santibanez J."/>
            <person name="Schneider B.W."/>
            <person name="Sisson I."/>
            <person name="Smith M."/>
            <person name="Sodergren E."/>
            <person name="Song X.-Z."/>
            <person name="Song B.B."/>
            <person name="Summersgill H."/>
            <person name="Thelus R."/>
            <person name="Thornton R.D."/>
            <person name="Trejos Z.Y."/>
            <person name="Usmani K."/>
            <person name="Vattathil S."/>
            <person name="Villasana D."/>
            <person name="Walker D.L."/>
            <person name="Wang S."/>
            <person name="Wang K."/>
            <person name="White C.S."/>
            <person name="Williams A.C."/>
            <person name="Williamson J."/>
            <person name="Wilson K."/>
            <person name="Woghiren I.O."/>
            <person name="Woodworth J.R."/>
            <person name="Worley K.C."/>
            <person name="Wright R.A."/>
            <person name="Wu W."/>
            <person name="Young L."/>
            <person name="Zhang L."/>
            <person name="Zhang J."/>
            <person name="Zhu Y."/>
            <person name="Muzny D.M."/>
            <person name="Weinstock G."/>
            <person name="Gibbs R.A."/>
        </authorList>
    </citation>
    <scope>NUCLEOTIDE SEQUENCE [LARGE SCALE GENOMIC DNA]</scope>
    <source>
        <strain evidence="3">LSR1</strain>
    </source>
</reference>
<dbReference type="KEGG" id="api:100575219"/>
<keyword evidence="1" id="KW-1133">Transmembrane helix</keyword>
<feature type="transmembrane region" description="Helical" evidence="1">
    <location>
        <begin position="49"/>
        <end position="70"/>
    </location>
</feature>
<proteinExistence type="predicted"/>
<organism evidence="2 3">
    <name type="scientific">Acyrthosiphon pisum</name>
    <name type="common">Pea aphid</name>
    <dbReference type="NCBI Taxonomy" id="7029"/>
    <lineage>
        <taxon>Eukaryota</taxon>
        <taxon>Metazoa</taxon>
        <taxon>Ecdysozoa</taxon>
        <taxon>Arthropoda</taxon>
        <taxon>Hexapoda</taxon>
        <taxon>Insecta</taxon>
        <taxon>Pterygota</taxon>
        <taxon>Neoptera</taxon>
        <taxon>Paraneoptera</taxon>
        <taxon>Hemiptera</taxon>
        <taxon>Sternorrhyncha</taxon>
        <taxon>Aphidomorpha</taxon>
        <taxon>Aphidoidea</taxon>
        <taxon>Aphididae</taxon>
        <taxon>Macrosiphini</taxon>
        <taxon>Acyrthosiphon</taxon>
    </lineage>
</organism>
<dbReference type="GeneID" id="100575219"/>
<sequence length="223" mass="25313">MTMYQPIKESIQLVTTPTNRPRSVLINSKNTKLEEFILNIHNNMSPSRFILFVISILFGFAVIIGVLFIVPCEWSNCISSKNIKFIWSDSIFIDIELKGRPSTIELNQKLIQLLFIVRGSILNSQNVPPRTERLPSIGGGLLQIDAITGKEMWRKRLDSLPDTIDCTLLNNQFKENKEVYCIVGASNRNILAVVSSSKHKGTTLFGFTFFINISRVTFNIILF</sequence>
<accession>A0A8R2JLK8</accession>
<evidence type="ECO:0000313" key="3">
    <source>
        <dbReference type="Proteomes" id="UP000007819"/>
    </source>
</evidence>
<reference evidence="2" key="2">
    <citation type="submission" date="2022-06" db="UniProtKB">
        <authorList>
            <consortium name="EnsemblMetazoa"/>
        </authorList>
    </citation>
    <scope>IDENTIFICATION</scope>
</reference>
<dbReference type="Proteomes" id="UP000007819">
    <property type="component" value="Chromosome X"/>
</dbReference>
<keyword evidence="1" id="KW-0812">Transmembrane</keyword>
<evidence type="ECO:0000256" key="1">
    <source>
        <dbReference type="SAM" id="Phobius"/>
    </source>
</evidence>